<evidence type="ECO:0000256" key="1">
    <source>
        <dbReference type="SAM" id="MobiDB-lite"/>
    </source>
</evidence>
<feature type="compositionally biased region" description="Basic and acidic residues" evidence="1">
    <location>
        <begin position="1"/>
        <end position="11"/>
    </location>
</feature>
<accession>M2Z332</accession>
<feature type="region of interest" description="Disordered" evidence="1">
    <location>
        <begin position="76"/>
        <end position="99"/>
    </location>
</feature>
<keyword evidence="3" id="KW-1185">Reference proteome</keyword>
<dbReference type="EMBL" id="AOHO01000068">
    <property type="protein sequence ID" value="EME55014.1"/>
    <property type="molecule type" value="Genomic_DNA"/>
</dbReference>
<comment type="caution">
    <text evidence="2">The sequence shown here is derived from an EMBL/GenBank/DDBJ whole genome shotgun (WGS) entry which is preliminary data.</text>
</comment>
<sequence length="99" mass="10513">MTESRQRETGELRAGPGKVGEDGCRRALDVEPHAVLSCDRGQFTQRIDRAGGGRACHADDRDRPVPGASIVVYPIGQGVEADASGPIGRDEPERAPAHP</sequence>
<dbReference type="AlphaFoldDB" id="M2Z332"/>
<feature type="compositionally biased region" description="Basic and acidic residues" evidence="1">
    <location>
        <begin position="88"/>
        <end position="99"/>
    </location>
</feature>
<gene>
    <name evidence="2" type="ORF">H074_25937</name>
</gene>
<protein>
    <submittedName>
        <fullName evidence="2">Uncharacterized protein</fullName>
    </submittedName>
</protein>
<proteinExistence type="predicted"/>
<evidence type="ECO:0000313" key="2">
    <source>
        <dbReference type="EMBL" id="EME55014.1"/>
    </source>
</evidence>
<feature type="region of interest" description="Disordered" evidence="1">
    <location>
        <begin position="1"/>
        <end position="23"/>
    </location>
</feature>
<name>M2Z332_9PSEU</name>
<dbReference type="Proteomes" id="UP000054226">
    <property type="component" value="Unassembled WGS sequence"/>
</dbReference>
<evidence type="ECO:0000313" key="3">
    <source>
        <dbReference type="Proteomes" id="UP000054226"/>
    </source>
</evidence>
<reference evidence="2 3" key="1">
    <citation type="journal article" date="2013" name="Genome Announc.">
        <title>Draft Genome Sequence of Amycolatopsis decaplanina Strain DSM 44594T.</title>
        <authorList>
            <person name="Kaur N."/>
            <person name="Kumar S."/>
            <person name="Bala M."/>
            <person name="Raghava G.P."/>
            <person name="Mayilraj S."/>
        </authorList>
    </citation>
    <scope>NUCLEOTIDE SEQUENCE [LARGE SCALE GENOMIC DNA]</scope>
    <source>
        <strain evidence="2 3">DSM 44594</strain>
    </source>
</reference>
<organism evidence="2 3">
    <name type="scientific">Amycolatopsis decaplanina DSM 44594</name>
    <dbReference type="NCBI Taxonomy" id="1284240"/>
    <lineage>
        <taxon>Bacteria</taxon>
        <taxon>Bacillati</taxon>
        <taxon>Actinomycetota</taxon>
        <taxon>Actinomycetes</taxon>
        <taxon>Pseudonocardiales</taxon>
        <taxon>Pseudonocardiaceae</taxon>
        <taxon>Amycolatopsis</taxon>
    </lineage>
</organism>